<name>A0AAD7L609_QUISA</name>
<feature type="chain" id="PRO_5042021831" evidence="7">
    <location>
        <begin position="25"/>
        <end position="214"/>
    </location>
</feature>
<feature type="compositionally biased region" description="Low complexity" evidence="5">
    <location>
        <begin position="152"/>
        <end position="184"/>
    </location>
</feature>
<protein>
    <submittedName>
        <fullName evidence="9">Cucumber peeling cupredoxin-like</fullName>
    </submittedName>
</protein>
<comment type="caution">
    <text evidence="9">The sequence shown here is derived from an EMBL/GenBank/DDBJ whole genome shotgun (WGS) entry which is preliminary data.</text>
</comment>
<dbReference type="Gene3D" id="2.60.40.420">
    <property type="entry name" value="Cupredoxins - blue copper proteins"/>
    <property type="match status" value="1"/>
</dbReference>
<dbReference type="FunFam" id="2.60.40.420:FF:000034">
    <property type="entry name" value="Cupredoxin superfamily protein"/>
    <property type="match status" value="1"/>
</dbReference>
<dbReference type="PANTHER" id="PTHR33021">
    <property type="entry name" value="BLUE COPPER PROTEIN"/>
    <property type="match status" value="1"/>
</dbReference>
<dbReference type="Pfam" id="PF02298">
    <property type="entry name" value="Cu_bind_like"/>
    <property type="match status" value="1"/>
</dbReference>
<dbReference type="Proteomes" id="UP001163823">
    <property type="component" value="Chromosome 11"/>
</dbReference>
<dbReference type="SUPFAM" id="SSF49503">
    <property type="entry name" value="Cupredoxins"/>
    <property type="match status" value="1"/>
</dbReference>
<feature type="region of interest" description="Disordered" evidence="5">
    <location>
        <begin position="130"/>
        <end position="184"/>
    </location>
</feature>
<evidence type="ECO:0000256" key="4">
    <source>
        <dbReference type="ARBA" id="ARBA00037626"/>
    </source>
</evidence>
<evidence type="ECO:0000313" key="10">
    <source>
        <dbReference type="Proteomes" id="UP001163823"/>
    </source>
</evidence>
<evidence type="ECO:0000256" key="6">
    <source>
        <dbReference type="SAM" id="Phobius"/>
    </source>
</evidence>
<dbReference type="EMBL" id="JARAOO010000011">
    <property type="protein sequence ID" value="KAJ7951902.1"/>
    <property type="molecule type" value="Genomic_DNA"/>
</dbReference>
<feature type="signal peptide" evidence="7">
    <location>
        <begin position="1"/>
        <end position="24"/>
    </location>
</feature>
<keyword evidence="6" id="KW-0472">Membrane</keyword>
<evidence type="ECO:0000259" key="8">
    <source>
        <dbReference type="PROSITE" id="PS51485"/>
    </source>
</evidence>
<evidence type="ECO:0000256" key="7">
    <source>
        <dbReference type="SAM" id="SignalP"/>
    </source>
</evidence>
<feature type="compositionally biased region" description="Low complexity" evidence="5">
    <location>
        <begin position="130"/>
        <end position="143"/>
    </location>
</feature>
<dbReference type="KEGG" id="qsa:O6P43_027880"/>
<accession>A0AAD7L609</accession>
<reference evidence="9" key="1">
    <citation type="journal article" date="2023" name="Science">
        <title>Elucidation of the pathway for biosynthesis of saponin adjuvants from the soapbark tree.</title>
        <authorList>
            <person name="Reed J."/>
            <person name="Orme A."/>
            <person name="El-Demerdash A."/>
            <person name="Owen C."/>
            <person name="Martin L.B.B."/>
            <person name="Misra R.C."/>
            <person name="Kikuchi S."/>
            <person name="Rejzek M."/>
            <person name="Martin A.C."/>
            <person name="Harkess A."/>
            <person name="Leebens-Mack J."/>
            <person name="Louveau T."/>
            <person name="Stephenson M.J."/>
            <person name="Osbourn A."/>
        </authorList>
    </citation>
    <scope>NUCLEOTIDE SEQUENCE</scope>
    <source>
        <strain evidence="9">S10</strain>
    </source>
</reference>
<dbReference type="GO" id="GO:0005886">
    <property type="term" value="C:plasma membrane"/>
    <property type="evidence" value="ECO:0007669"/>
    <property type="project" value="TreeGrafter"/>
</dbReference>
<comment type="function">
    <text evidence="4">May act as a carbohydrate transporter.</text>
</comment>
<keyword evidence="2" id="KW-0325">Glycoprotein</keyword>
<dbReference type="PANTHER" id="PTHR33021:SF189">
    <property type="entry name" value="CUCUMBER PEELING CUPREDOXIN-LIKE"/>
    <property type="match status" value="1"/>
</dbReference>
<proteinExistence type="inferred from homology"/>
<keyword evidence="10" id="KW-1185">Reference proteome</keyword>
<evidence type="ECO:0000256" key="3">
    <source>
        <dbReference type="ARBA" id="ARBA00035011"/>
    </source>
</evidence>
<evidence type="ECO:0000313" key="9">
    <source>
        <dbReference type="EMBL" id="KAJ7951902.1"/>
    </source>
</evidence>
<dbReference type="InterPro" id="IPR039391">
    <property type="entry name" value="Phytocyanin-like"/>
</dbReference>
<gene>
    <name evidence="9" type="ORF">O6P43_027880</name>
</gene>
<dbReference type="InterPro" id="IPR008972">
    <property type="entry name" value="Cupredoxin"/>
</dbReference>
<keyword evidence="6" id="KW-1133">Transmembrane helix</keyword>
<comment type="similarity">
    <text evidence="3">Belongs to the early nodulin-like (ENODL) family.</text>
</comment>
<evidence type="ECO:0000256" key="2">
    <source>
        <dbReference type="ARBA" id="ARBA00023180"/>
    </source>
</evidence>
<feature type="domain" description="Phytocyanin" evidence="8">
    <location>
        <begin position="26"/>
        <end position="131"/>
    </location>
</feature>
<sequence>MEKCMICSAAVAFGILLMLQCGSGQTLHVVGDTIGWTIPQNGGATVYQNWAASQKFMVGDILAFNFSTNRHDVLQVPKESYDSCSSANPIGNTITNGPANITLTTAGNNYYICTFSQHCQLGQKLSITVSASPGASPPSSTTPTPSPPPATNTPSATPSPSSGTPEDCAPVPAKSPSSVPTTGGPALPPPGSYAAGVFASFFLVMFSIAMGFIF</sequence>
<dbReference type="GO" id="GO:0009055">
    <property type="term" value="F:electron transfer activity"/>
    <property type="evidence" value="ECO:0007669"/>
    <property type="project" value="InterPro"/>
</dbReference>
<dbReference type="InterPro" id="IPR003245">
    <property type="entry name" value="Phytocyanin_dom"/>
</dbReference>
<organism evidence="9 10">
    <name type="scientific">Quillaja saponaria</name>
    <name type="common">Soap bark tree</name>
    <dbReference type="NCBI Taxonomy" id="32244"/>
    <lineage>
        <taxon>Eukaryota</taxon>
        <taxon>Viridiplantae</taxon>
        <taxon>Streptophyta</taxon>
        <taxon>Embryophyta</taxon>
        <taxon>Tracheophyta</taxon>
        <taxon>Spermatophyta</taxon>
        <taxon>Magnoliopsida</taxon>
        <taxon>eudicotyledons</taxon>
        <taxon>Gunneridae</taxon>
        <taxon>Pentapetalae</taxon>
        <taxon>rosids</taxon>
        <taxon>fabids</taxon>
        <taxon>Fabales</taxon>
        <taxon>Quillajaceae</taxon>
        <taxon>Quillaja</taxon>
    </lineage>
</organism>
<keyword evidence="7" id="KW-0732">Signal</keyword>
<feature type="transmembrane region" description="Helical" evidence="6">
    <location>
        <begin position="193"/>
        <end position="213"/>
    </location>
</feature>
<keyword evidence="1" id="KW-1015">Disulfide bond</keyword>
<dbReference type="PROSITE" id="PS51485">
    <property type="entry name" value="PHYTOCYANIN"/>
    <property type="match status" value="1"/>
</dbReference>
<keyword evidence="6" id="KW-0812">Transmembrane</keyword>
<dbReference type="AlphaFoldDB" id="A0AAD7L609"/>
<evidence type="ECO:0000256" key="5">
    <source>
        <dbReference type="SAM" id="MobiDB-lite"/>
    </source>
</evidence>
<evidence type="ECO:0000256" key="1">
    <source>
        <dbReference type="ARBA" id="ARBA00023157"/>
    </source>
</evidence>